<dbReference type="InterPro" id="IPR007708">
    <property type="entry name" value="DBR1_C"/>
</dbReference>
<dbReference type="PANTHER" id="PTHR12849">
    <property type="entry name" value="RNA LARIAT DEBRANCHING ENZYME"/>
    <property type="match status" value="1"/>
</dbReference>
<keyword evidence="1" id="KW-0472">Membrane</keyword>
<feature type="domain" description="Lariat debranching enzyme C-terminal" evidence="2">
    <location>
        <begin position="105"/>
        <end position="139"/>
    </location>
</feature>
<dbReference type="EMBL" id="JBBNAE010000008">
    <property type="protein sequence ID" value="KAK9101713.1"/>
    <property type="molecule type" value="Genomic_DNA"/>
</dbReference>
<dbReference type="GO" id="GO:0000398">
    <property type="term" value="P:mRNA splicing, via spliceosome"/>
    <property type="evidence" value="ECO:0007669"/>
    <property type="project" value="TreeGrafter"/>
</dbReference>
<comment type="caution">
    <text evidence="3">The sequence shown here is derived from an EMBL/GenBank/DDBJ whole genome shotgun (WGS) entry which is preliminary data.</text>
</comment>
<dbReference type="AlphaFoldDB" id="A0AAP0HUA3"/>
<feature type="transmembrane region" description="Helical" evidence="1">
    <location>
        <begin position="20"/>
        <end position="41"/>
    </location>
</feature>
<accession>A0AAP0HUA3</accession>
<dbReference type="Pfam" id="PF05011">
    <property type="entry name" value="DBR1"/>
    <property type="match status" value="1"/>
</dbReference>
<gene>
    <name evidence="3" type="ORF">Sjap_018967</name>
</gene>
<evidence type="ECO:0000313" key="4">
    <source>
        <dbReference type="Proteomes" id="UP001417504"/>
    </source>
</evidence>
<name>A0AAP0HUA3_9MAGN</name>
<evidence type="ECO:0000313" key="3">
    <source>
        <dbReference type="EMBL" id="KAK9101713.1"/>
    </source>
</evidence>
<proteinExistence type="predicted"/>
<sequence>MLLLIPLCGFRDVFNTFQIIIWTNSIILGSILWPFLLLNALKRDELKMMKIKRWAKAKGLIIIQEKTLGSKAAAELIDKLKPQYWFSAHLHLKFGVVAQHGKGGSVTGFLPNDKCLPDRRFLQIVEIKSNPGRHEVQYAREPTKLG</sequence>
<dbReference type="GO" id="GO:0008419">
    <property type="term" value="F:RNA lariat debranching enzyme activity"/>
    <property type="evidence" value="ECO:0007669"/>
    <property type="project" value="TreeGrafter"/>
</dbReference>
<evidence type="ECO:0000256" key="1">
    <source>
        <dbReference type="SAM" id="Phobius"/>
    </source>
</evidence>
<dbReference type="Proteomes" id="UP001417504">
    <property type="component" value="Unassembled WGS sequence"/>
</dbReference>
<keyword evidence="1" id="KW-0812">Transmembrane</keyword>
<keyword evidence="1" id="KW-1133">Transmembrane helix</keyword>
<keyword evidence="4" id="KW-1185">Reference proteome</keyword>
<reference evidence="3 4" key="1">
    <citation type="submission" date="2024-01" db="EMBL/GenBank/DDBJ databases">
        <title>Genome assemblies of Stephania.</title>
        <authorList>
            <person name="Yang L."/>
        </authorList>
    </citation>
    <scope>NUCLEOTIDE SEQUENCE [LARGE SCALE GENOMIC DNA]</scope>
    <source>
        <strain evidence="3">QJT</strain>
        <tissue evidence="3">Leaf</tissue>
    </source>
</reference>
<organism evidence="3 4">
    <name type="scientific">Stephania japonica</name>
    <dbReference type="NCBI Taxonomy" id="461633"/>
    <lineage>
        <taxon>Eukaryota</taxon>
        <taxon>Viridiplantae</taxon>
        <taxon>Streptophyta</taxon>
        <taxon>Embryophyta</taxon>
        <taxon>Tracheophyta</taxon>
        <taxon>Spermatophyta</taxon>
        <taxon>Magnoliopsida</taxon>
        <taxon>Ranunculales</taxon>
        <taxon>Menispermaceae</taxon>
        <taxon>Menispermoideae</taxon>
        <taxon>Cissampelideae</taxon>
        <taxon>Stephania</taxon>
    </lineage>
</organism>
<dbReference type="PANTHER" id="PTHR12849:SF0">
    <property type="entry name" value="LARIAT DEBRANCHING ENZYME"/>
    <property type="match status" value="1"/>
</dbReference>
<dbReference type="GO" id="GO:0005634">
    <property type="term" value="C:nucleus"/>
    <property type="evidence" value="ECO:0007669"/>
    <property type="project" value="TreeGrafter"/>
</dbReference>
<protein>
    <recommendedName>
        <fullName evidence="2">Lariat debranching enzyme C-terminal domain-containing protein</fullName>
    </recommendedName>
</protein>
<evidence type="ECO:0000259" key="2">
    <source>
        <dbReference type="Pfam" id="PF05011"/>
    </source>
</evidence>